<dbReference type="InterPro" id="IPR006058">
    <property type="entry name" value="2Fe2S_fd_BS"/>
</dbReference>
<dbReference type="InterPro" id="IPR001041">
    <property type="entry name" value="2Fe-2S_ferredoxin-type"/>
</dbReference>
<dbReference type="SUPFAM" id="SSF54292">
    <property type="entry name" value="2Fe-2S ferredoxin-like"/>
    <property type="match status" value="1"/>
</dbReference>
<dbReference type="InterPro" id="IPR012675">
    <property type="entry name" value="Beta-grasp_dom_sf"/>
</dbReference>
<protein>
    <submittedName>
        <fullName evidence="3">2Fe-2S ferredoxin</fullName>
    </submittedName>
</protein>
<dbReference type="GO" id="GO:0051537">
    <property type="term" value="F:2 iron, 2 sulfur cluster binding"/>
    <property type="evidence" value="ECO:0007669"/>
    <property type="project" value="InterPro"/>
</dbReference>
<dbReference type="EMBL" id="MWPV01000005">
    <property type="protein sequence ID" value="OUL56821.1"/>
    <property type="molecule type" value="Genomic_DNA"/>
</dbReference>
<evidence type="ECO:0000313" key="3">
    <source>
        <dbReference type="EMBL" id="OUL56821.1"/>
    </source>
</evidence>
<dbReference type="Gene3D" id="3.10.20.30">
    <property type="match status" value="1"/>
</dbReference>
<dbReference type="PANTHER" id="PTHR30212:SF2">
    <property type="entry name" value="PROTEIN YIIM"/>
    <property type="match status" value="1"/>
</dbReference>
<keyword evidence="1" id="KW-0830">Ubiquinone</keyword>
<accession>A0A244CMG1</accession>
<comment type="caution">
    <text evidence="3">The sequence shown here is derived from an EMBL/GenBank/DDBJ whole genome shotgun (WGS) entry which is preliminary data.</text>
</comment>
<gene>
    <name evidence="3" type="ORF">B1199_15730</name>
</gene>
<organism evidence="3 4">
    <name type="scientific">Pseudoalteromonas ulvae</name>
    <dbReference type="NCBI Taxonomy" id="107327"/>
    <lineage>
        <taxon>Bacteria</taxon>
        <taxon>Pseudomonadati</taxon>
        <taxon>Pseudomonadota</taxon>
        <taxon>Gammaproteobacteria</taxon>
        <taxon>Alteromonadales</taxon>
        <taxon>Pseudoalteromonadaceae</taxon>
        <taxon>Pseudoalteromonas</taxon>
    </lineage>
</organism>
<dbReference type="CDD" id="cd00207">
    <property type="entry name" value="fer2"/>
    <property type="match status" value="1"/>
</dbReference>
<sequence>MKQVKISNTDQTLEYESDRYTLLEFLETQKIPVQYQCREGYCGACRCKLTSGEVEYQQEPLAFIRKGEILLCCSKPLDDVELTLPFI</sequence>
<reference evidence="3 4" key="1">
    <citation type="submission" date="2017-02" db="EMBL/GenBank/DDBJ databases">
        <title>Pseudoalteromonas ulvae TC14 Genome.</title>
        <authorList>
            <person name="Molmeret M."/>
        </authorList>
    </citation>
    <scope>NUCLEOTIDE SEQUENCE [LARGE SCALE GENOMIC DNA]</scope>
    <source>
        <strain evidence="3">TC14</strain>
    </source>
</reference>
<feature type="domain" description="2Fe-2S ferredoxin-type" evidence="2">
    <location>
        <begin position="2"/>
        <end position="87"/>
    </location>
</feature>
<evidence type="ECO:0000313" key="4">
    <source>
        <dbReference type="Proteomes" id="UP000194841"/>
    </source>
</evidence>
<evidence type="ECO:0000256" key="1">
    <source>
        <dbReference type="ARBA" id="ARBA00023075"/>
    </source>
</evidence>
<keyword evidence="4" id="KW-1185">Reference proteome</keyword>
<name>A0A244CMG1_PSEDV</name>
<dbReference type="NCBIfam" id="NF007985">
    <property type="entry name" value="PRK10713.1"/>
    <property type="match status" value="1"/>
</dbReference>
<dbReference type="InterPro" id="IPR052353">
    <property type="entry name" value="Benzoxazolinone_Detox_Enz"/>
</dbReference>
<evidence type="ECO:0000259" key="2">
    <source>
        <dbReference type="PROSITE" id="PS51085"/>
    </source>
</evidence>
<dbReference type="Pfam" id="PF00111">
    <property type="entry name" value="Fer2"/>
    <property type="match status" value="1"/>
</dbReference>
<dbReference type="AlphaFoldDB" id="A0A244CMG1"/>
<dbReference type="InterPro" id="IPR036010">
    <property type="entry name" value="2Fe-2S_ferredoxin-like_sf"/>
</dbReference>
<dbReference type="PROSITE" id="PS51085">
    <property type="entry name" value="2FE2S_FER_2"/>
    <property type="match status" value="1"/>
</dbReference>
<dbReference type="RefSeq" id="WP_086745075.1">
    <property type="nucleotide sequence ID" value="NZ_MWPV01000005.1"/>
</dbReference>
<proteinExistence type="predicted"/>
<dbReference type="PROSITE" id="PS00197">
    <property type="entry name" value="2FE2S_FER_1"/>
    <property type="match status" value="1"/>
</dbReference>
<dbReference type="OrthoDB" id="9796486at2"/>
<dbReference type="PANTHER" id="PTHR30212">
    <property type="entry name" value="PROTEIN YIIM"/>
    <property type="match status" value="1"/>
</dbReference>
<dbReference type="Proteomes" id="UP000194841">
    <property type="component" value="Unassembled WGS sequence"/>
</dbReference>